<dbReference type="EMBL" id="JBHTBH010000010">
    <property type="protein sequence ID" value="MFC7330110.1"/>
    <property type="molecule type" value="Genomic_DNA"/>
</dbReference>
<dbReference type="RefSeq" id="WP_379872751.1">
    <property type="nucleotide sequence ID" value="NZ_JBHTBH010000010.1"/>
</dbReference>
<dbReference type="Pfam" id="PF04149">
    <property type="entry name" value="DUF397"/>
    <property type="match status" value="1"/>
</dbReference>
<keyword evidence="3" id="KW-1185">Reference proteome</keyword>
<name>A0ABW2KLA8_9ACTN</name>
<dbReference type="Proteomes" id="UP001596540">
    <property type="component" value="Unassembled WGS sequence"/>
</dbReference>
<sequence>MQNPLLRWRKSSYSSNTGECVEIAEIQRDRLMRDSKNPALGTLYFPDPEWRAFLSALKTAQSTQF</sequence>
<evidence type="ECO:0000259" key="1">
    <source>
        <dbReference type="Pfam" id="PF04149"/>
    </source>
</evidence>
<protein>
    <submittedName>
        <fullName evidence="2">DUF397 domain-containing protein</fullName>
    </submittedName>
</protein>
<gene>
    <name evidence="2" type="ORF">ACFQRF_20475</name>
</gene>
<evidence type="ECO:0000313" key="2">
    <source>
        <dbReference type="EMBL" id="MFC7330110.1"/>
    </source>
</evidence>
<reference evidence="3" key="1">
    <citation type="journal article" date="2019" name="Int. J. Syst. Evol. Microbiol.">
        <title>The Global Catalogue of Microorganisms (GCM) 10K type strain sequencing project: providing services to taxonomists for standard genome sequencing and annotation.</title>
        <authorList>
            <consortium name="The Broad Institute Genomics Platform"/>
            <consortium name="The Broad Institute Genome Sequencing Center for Infectious Disease"/>
            <person name="Wu L."/>
            <person name="Ma J."/>
        </authorList>
    </citation>
    <scope>NUCLEOTIDE SEQUENCE [LARGE SCALE GENOMIC DNA]</scope>
    <source>
        <strain evidence="3">CGMCC 4.7382</strain>
    </source>
</reference>
<evidence type="ECO:0000313" key="3">
    <source>
        <dbReference type="Proteomes" id="UP001596540"/>
    </source>
</evidence>
<dbReference type="InterPro" id="IPR007278">
    <property type="entry name" value="DUF397"/>
</dbReference>
<organism evidence="2 3">
    <name type="scientific">Marinactinospora rubrisoli</name>
    <dbReference type="NCBI Taxonomy" id="2715399"/>
    <lineage>
        <taxon>Bacteria</taxon>
        <taxon>Bacillati</taxon>
        <taxon>Actinomycetota</taxon>
        <taxon>Actinomycetes</taxon>
        <taxon>Streptosporangiales</taxon>
        <taxon>Nocardiopsidaceae</taxon>
        <taxon>Marinactinospora</taxon>
    </lineage>
</organism>
<accession>A0ABW2KLA8</accession>
<feature type="domain" description="DUF397" evidence="1">
    <location>
        <begin position="6"/>
        <end position="58"/>
    </location>
</feature>
<proteinExistence type="predicted"/>
<comment type="caution">
    <text evidence="2">The sequence shown here is derived from an EMBL/GenBank/DDBJ whole genome shotgun (WGS) entry which is preliminary data.</text>
</comment>